<accession>A0A6J7JFI8</accession>
<dbReference type="AlphaFoldDB" id="A0A6J7JFI8"/>
<gene>
    <name evidence="3" type="ORF">UFOPK3564_03014</name>
</gene>
<evidence type="ECO:0000259" key="2">
    <source>
        <dbReference type="PROSITE" id="PS51352"/>
    </source>
</evidence>
<keyword evidence="1" id="KW-0812">Transmembrane</keyword>
<keyword evidence="1" id="KW-0472">Membrane</keyword>
<sequence>MSTVWVVAVVLSWVVVALLVAVVLSLLRQTAELRLRLDGLDGGELFEAPEWDAAEGDPVPTATVPLLPGSAPVDGGALLELGGPQDRGVLLVFHSPGCAGCVGIEEALEGLQREGPPVRLVSVLALRPDGAADHLRRRPLQDVPSLSVDVLPRELRRPTTPSMLGISPDGVVAAIGRPDGPGSIRELALLTANARDAG</sequence>
<dbReference type="PROSITE" id="PS51352">
    <property type="entry name" value="THIOREDOXIN_2"/>
    <property type="match status" value="1"/>
</dbReference>
<protein>
    <submittedName>
        <fullName evidence="3">Unannotated protein</fullName>
    </submittedName>
</protein>
<proteinExistence type="predicted"/>
<evidence type="ECO:0000313" key="3">
    <source>
        <dbReference type="EMBL" id="CAB4941953.1"/>
    </source>
</evidence>
<reference evidence="3" key="1">
    <citation type="submission" date="2020-05" db="EMBL/GenBank/DDBJ databases">
        <authorList>
            <person name="Chiriac C."/>
            <person name="Salcher M."/>
            <person name="Ghai R."/>
            <person name="Kavagutti S V."/>
        </authorList>
    </citation>
    <scope>NUCLEOTIDE SEQUENCE</scope>
</reference>
<name>A0A6J7JFI8_9ZZZZ</name>
<dbReference type="SUPFAM" id="SSF52833">
    <property type="entry name" value="Thioredoxin-like"/>
    <property type="match status" value="1"/>
</dbReference>
<feature type="domain" description="Thioredoxin" evidence="2">
    <location>
        <begin position="53"/>
        <end position="198"/>
    </location>
</feature>
<evidence type="ECO:0000256" key="1">
    <source>
        <dbReference type="SAM" id="Phobius"/>
    </source>
</evidence>
<keyword evidence="1" id="KW-1133">Transmembrane helix</keyword>
<dbReference type="InterPro" id="IPR036249">
    <property type="entry name" value="Thioredoxin-like_sf"/>
</dbReference>
<feature type="transmembrane region" description="Helical" evidence="1">
    <location>
        <begin position="6"/>
        <end position="27"/>
    </location>
</feature>
<dbReference type="EMBL" id="CAFBMK010000253">
    <property type="protein sequence ID" value="CAB4941953.1"/>
    <property type="molecule type" value="Genomic_DNA"/>
</dbReference>
<organism evidence="3">
    <name type="scientific">freshwater metagenome</name>
    <dbReference type="NCBI Taxonomy" id="449393"/>
    <lineage>
        <taxon>unclassified sequences</taxon>
        <taxon>metagenomes</taxon>
        <taxon>ecological metagenomes</taxon>
    </lineage>
</organism>
<dbReference type="InterPro" id="IPR013766">
    <property type="entry name" value="Thioredoxin_domain"/>
</dbReference>